<dbReference type="EMBL" id="CP015057">
    <property type="protein sequence ID" value="QGN16216.1"/>
    <property type="molecule type" value="Genomic_DNA"/>
</dbReference>
<evidence type="ECO:0000313" key="1">
    <source>
        <dbReference type="EMBL" id="QGN16216.1"/>
    </source>
</evidence>
<keyword evidence="2" id="KW-1185">Reference proteome</keyword>
<dbReference type="Proteomes" id="UP000422736">
    <property type="component" value="Chromosome 4"/>
</dbReference>
<sequence>MRDIVMLRNTVLSATPCIRTLANIARTRGSLPKRNQQEDDERISCILNVLNATKYELILPPISQLRKCLYVSKSSRFKIDSRFYGFARLELEGSTLLKSEFIATKSQLNVMNMRKNMTSLQKAFMTNHRTREVLSRFLRTKGVKKLARFPLPHYELSSNAITRMDLSVFYTVVACLAHCNEKMVMSELIQNEITKPAIRKLFRL</sequence>
<gene>
    <name evidence="1" type="primary">TUB2</name>
    <name evidence="1" type="ORF">FIM1_2920</name>
</gene>
<evidence type="ECO:0000313" key="2">
    <source>
        <dbReference type="Proteomes" id="UP000422736"/>
    </source>
</evidence>
<reference evidence="1 2" key="1">
    <citation type="submission" date="2016-03" db="EMBL/GenBank/DDBJ databases">
        <title>How can Kluyveromyces marxianus grow so fast - potential evolutionary course in Saccharomyces Complex revealed by comparative genomics.</title>
        <authorList>
            <person name="Mo W."/>
            <person name="Lu W."/>
            <person name="Yang X."/>
            <person name="Qi J."/>
            <person name="Lv H."/>
        </authorList>
    </citation>
    <scope>NUCLEOTIDE SEQUENCE [LARGE SCALE GENOMIC DNA]</scope>
    <source>
        <strain evidence="1 2">FIM1</strain>
    </source>
</reference>
<organism evidence="1 2">
    <name type="scientific">Kluyveromyces marxianus</name>
    <name type="common">Yeast</name>
    <name type="synonym">Candida kefyr</name>
    <dbReference type="NCBI Taxonomy" id="4911"/>
    <lineage>
        <taxon>Eukaryota</taxon>
        <taxon>Fungi</taxon>
        <taxon>Dikarya</taxon>
        <taxon>Ascomycota</taxon>
        <taxon>Saccharomycotina</taxon>
        <taxon>Saccharomycetes</taxon>
        <taxon>Saccharomycetales</taxon>
        <taxon>Saccharomycetaceae</taxon>
        <taxon>Kluyveromyces</taxon>
    </lineage>
</organism>
<protein>
    <submittedName>
        <fullName evidence="1">Beta tubulin</fullName>
    </submittedName>
</protein>
<proteinExistence type="predicted"/>
<accession>A0ABX6EX68</accession>
<name>A0ABX6EX68_KLUMA</name>